<evidence type="ECO:0000313" key="2">
    <source>
        <dbReference type="Proteomes" id="UP000007963"/>
    </source>
</evidence>
<dbReference type="OrthoDB" id="4472878at2759"/>
<sequence length="110" mass="12007">MSSAEGAYVLEAINAARKGDVYSMLCCLLIQGQHLRAFARAEHVRTASLVQQYIHALEAAATNDCHVACPFASLLKHMWMSDRTLSTAANHMISLSGQCDALQDTNLAER</sequence>
<reference evidence="2" key="1">
    <citation type="submission" date="2005-09" db="EMBL/GenBank/DDBJ databases">
        <title>Annotation of the Aspergillus terreus NIH2624 genome.</title>
        <authorList>
            <person name="Birren B.W."/>
            <person name="Lander E.S."/>
            <person name="Galagan J.E."/>
            <person name="Nusbaum C."/>
            <person name="Devon K."/>
            <person name="Henn M."/>
            <person name="Ma L.-J."/>
            <person name="Jaffe D.B."/>
            <person name="Butler J."/>
            <person name="Alvarez P."/>
            <person name="Gnerre S."/>
            <person name="Grabherr M."/>
            <person name="Kleber M."/>
            <person name="Mauceli E.W."/>
            <person name="Brockman W."/>
            <person name="Rounsley S."/>
            <person name="Young S.K."/>
            <person name="LaButti K."/>
            <person name="Pushparaj V."/>
            <person name="DeCaprio D."/>
            <person name="Crawford M."/>
            <person name="Koehrsen M."/>
            <person name="Engels R."/>
            <person name="Montgomery P."/>
            <person name="Pearson M."/>
            <person name="Howarth C."/>
            <person name="Larson L."/>
            <person name="Luoma S."/>
            <person name="White J."/>
            <person name="Alvarado L."/>
            <person name="Kodira C.D."/>
            <person name="Zeng Q."/>
            <person name="Oleary S."/>
            <person name="Yandava C."/>
            <person name="Denning D.W."/>
            <person name="Nierman W.C."/>
            <person name="Milne T."/>
            <person name="Madden K."/>
        </authorList>
    </citation>
    <scope>NUCLEOTIDE SEQUENCE [LARGE SCALE GENOMIC DNA]</scope>
    <source>
        <strain evidence="2">NIH 2624 / FGSC A1156</strain>
    </source>
</reference>
<dbReference type="STRING" id="341663.Q0CZQ4"/>
<dbReference type="VEuPathDB" id="FungiDB:ATEG_00830"/>
<dbReference type="GeneID" id="4355591"/>
<dbReference type="Proteomes" id="UP000007963">
    <property type="component" value="Unassembled WGS sequence"/>
</dbReference>
<dbReference type="AlphaFoldDB" id="Q0CZQ4"/>
<dbReference type="RefSeq" id="XP_001210916.1">
    <property type="nucleotide sequence ID" value="XM_001210916.1"/>
</dbReference>
<proteinExistence type="predicted"/>
<name>Q0CZQ4_ASPTN</name>
<dbReference type="EMBL" id="CH476594">
    <property type="protein sequence ID" value="EAU39476.1"/>
    <property type="molecule type" value="Genomic_DNA"/>
</dbReference>
<organism evidence="1 2">
    <name type="scientific">Aspergillus terreus (strain NIH 2624 / FGSC A1156)</name>
    <dbReference type="NCBI Taxonomy" id="341663"/>
    <lineage>
        <taxon>Eukaryota</taxon>
        <taxon>Fungi</taxon>
        <taxon>Dikarya</taxon>
        <taxon>Ascomycota</taxon>
        <taxon>Pezizomycotina</taxon>
        <taxon>Eurotiomycetes</taxon>
        <taxon>Eurotiomycetidae</taxon>
        <taxon>Eurotiales</taxon>
        <taxon>Aspergillaceae</taxon>
        <taxon>Aspergillus</taxon>
        <taxon>Aspergillus subgen. Circumdati</taxon>
    </lineage>
</organism>
<evidence type="ECO:0000313" key="1">
    <source>
        <dbReference type="EMBL" id="EAU39476.1"/>
    </source>
</evidence>
<accession>Q0CZQ4</accession>
<dbReference type="HOGENOM" id="CLU_2170556_0_0_1"/>
<protein>
    <submittedName>
        <fullName evidence="1">Uncharacterized protein</fullName>
    </submittedName>
</protein>
<gene>
    <name evidence="1" type="ORF">ATEG_00830</name>
</gene>